<evidence type="ECO:0000256" key="5">
    <source>
        <dbReference type="ARBA" id="ARBA00022960"/>
    </source>
</evidence>
<keyword evidence="6 10" id="KW-0573">Peptidoglycan synthesis</keyword>
<accession>A0ABN6VY67</accession>
<keyword evidence="4 10" id="KW-0808">Transferase</keyword>
<feature type="domain" description="Glycosyltransferase family 28 N-terminal" evidence="11">
    <location>
        <begin position="4"/>
        <end position="143"/>
    </location>
</feature>
<dbReference type="NCBIfam" id="TIGR01133">
    <property type="entry name" value="murG"/>
    <property type="match status" value="1"/>
</dbReference>
<evidence type="ECO:0000313" key="14">
    <source>
        <dbReference type="Proteomes" id="UP001317705"/>
    </source>
</evidence>
<dbReference type="InterPro" id="IPR006009">
    <property type="entry name" value="GlcNAc_MurG"/>
</dbReference>
<dbReference type="InterPro" id="IPR004276">
    <property type="entry name" value="GlycoTrans_28_N"/>
</dbReference>
<dbReference type="Pfam" id="PF04101">
    <property type="entry name" value="Glyco_tran_28_C"/>
    <property type="match status" value="1"/>
</dbReference>
<organism evidence="13 14">
    <name type="scientific">Geotalea uraniireducens</name>
    <dbReference type="NCBI Taxonomy" id="351604"/>
    <lineage>
        <taxon>Bacteria</taxon>
        <taxon>Pseudomonadati</taxon>
        <taxon>Thermodesulfobacteriota</taxon>
        <taxon>Desulfuromonadia</taxon>
        <taxon>Geobacterales</taxon>
        <taxon>Geobacteraceae</taxon>
        <taxon>Geotalea</taxon>
    </lineage>
</organism>
<dbReference type="InterPro" id="IPR007235">
    <property type="entry name" value="Glyco_trans_28_C"/>
</dbReference>
<evidence type="ECO:0000256" key="9">
    <source>
        <dbReference type="ARBA" id="ARBA00023316"/>
    </source>
</evidence>
<feature type="domain" description="Glycosyl transferase family 28 C-terminal" evidence="12">
    <location>
        <begin position="187"/>
        <end position="350"/>
    </location>
</feature>
<evidence type="ECO:0000256" key="4">
    <source>
        <dbReference type="ARBA" id="ARBA00022679"/>
    </source>
</evidence>
<feature type="binding site" evidence="10">
    <location>
        <position position="124"/>
    </location>
    <ligand>
        <name>UDP-N-acetyl-alpha-D-glucosamine</name>
        <dbReference type="ChEBI" id="CHEBI:57705"/>
    </ligand>
</feature>
<dbReference type="EMBL" id="AP027151">
    <property type="protein sequence ID" value="BDV44459.1"/>
    <property type="molecule type" value="Genomic_DNA"/>
</dbReference>
<evidence type="ECO:0000313" key="13">
    <source>
        <dbReference type="EMBL" id="BDV44459.1"/>
    </source>
</evidence>
<comment type="similarity">
    <text evidence="10">Belongs to the glycosyltransferase 28 family. MurG subfamily.</text>
</comment>
<protein>
    <recommendedName>
        <fullName evidence="10">UDP-N-acetylglucosamine--N-acetylmuramyl-(pentapeptide) pyrophosphoryl-undecaprenol N-acetylglucosamine transferase</fullName>
        <ecNumber evidence="10">2.4.1.227</ecNumber>
    </recommendedName>
    <alternativeName>
        <fullName evidence="10">Undecaprenyl-PP-MurNAc-pentapeptide-UDPGlcNAc GlcNAc transferase</fullName>
    </alternativeName>
</protein>
<comment type="subcellular location">
    <subcellularLocation>
        <location evidence="10">Cell membrane</location>
        <topology evidence="10">Peripheral membrane protein</topology>
        <orientation evidence="10">Cytoplasmic side</orientation>
    </subcellularLocation>
</comment>
<evidence type="ECO:0000256" key="6">
    <source>
        <dbReference type="ARBA" id="ARBA00022984"/>
    </source>
</evidence>
<evidence type="ECO:0000256" key="10">
    <source>
        <dbReference type="HAMAP-Rule" id="MF_00033"/>
    </source>
</evidence>
<dbReference type="EC" id="2.4.1.227" evidence="10"/>
<dbReference type="Gene3D" id="3.40.50.2000">
    <property type="entry name" value="Glycogen Phosphorylase B"/>
    <property type="match status" value="2"/>
</dbReference>
<proteinExistence type="inferred from homology"/>
<dbReference type="Pfam" id="PF03033">
    <property type="entry name" value="Glyco_transf_28"/>
    <property type="match status" value="1"/>
</dbReference>
<dbReference type="PANTHER" id="PTHR21015:SF22">
    <property type="entry name" value="GLYCOSYLTRANSFERASE"/>
    <property type="match status" value="1"/>
</dbReference>
<reference evidence="13 14" key="1">
    <citation type="submission" date="2022-12" db="EMBL/GenBank/DDBJ databases">
        <title>Polyphasic characterization of Geotalea uranireducens NIT-SL11 newly isolated from a complex of sewage sludge and microbially reduced graphene oxide.</title>
        <authorList>
            <person name="Xie L."/>
            <person name="Yoshida N."/>
            <person name="Meng L."/>
        </authorList>
    </citation>
    <scope>NUCLEOTIDE SEQUENCE [LARGE SCALE GENOMIC DNA]</scope>
    <source>
        <strain evidence="13 14">NIT-SL11</strain>
    </source>
</reference>
<dbReference type="Proteomes" id="UP001317705">
    <property type="component" value="Chromosome"/>
</dbReference>
<keyword evidence="7 10" id="KW-0472">Membrane</keyword>
<evidence type="ECO:0000256" key="3">
    <source>
        <dbReference type="ARBA" id="ARBA00022676"/>
    </source>
</evidence>
<keyword evidence="2 10" id="KW-0132">Cell division</keyword>
<keyword evidence="14" id="KW-1185">Reference proteome</keyword>
<feature type="binding site" evidence="10">
    <location>
        <position position="293"/>
    </location>
    <ligand>
        <name>UDP-N-acetyl-alpha-D-glucosamine</name>
        <dbReference type="ChEBI" id="CHEBI:57705"/>
    </ligand>
</feature>
<feature type="binding site" evidence="10">
    <location>
        <position position="165"/>
    </location>
    <ligand>
        <name>UDP-N-acetyl-alpha-D-glucosamine</name>
        <dbReference type="ChEBI" id="CHEBI:57705"/>
    </ligand>
</feature>
<evidence type="ECO:0000259" key="12">
    <source>
        <dbReference type="Pfam" id="PF04101"/>
    </source>
</evidence>
<comment type="caution">
    <text evidence="10">Lacks conserved residue(s) required for the propagation of feature annotation.</text>
</comment>
<dbReference type="CDD" id="cd03785">
    <property type="entry name" value="GT28_MurG"/>
    <property type="match status" value="1"/>
</dbReference>
<sequence>MKLLIAGGGTGGHLFPGIAVAEEFLGRQRGNEVLFIGTWRGIEAKILPKLGYRLECITSAGIRGKGNIARAKGVAMLLYGYAQSRKILREFQPDLVLGVGGYASAPALLAARGMQLPRFIHEQNAIPGFTNRMLGKVAERIFISLEESRSFFPAEKTLLTGNPLRRQILDQVIENGIPHRENDRFHLLVFGGSSGAHRINVTMAETLETLAPFRDRLKIVHQTGENDLEVTRRAYEQQGFVAEVVPFIDSMADAYRWADLIVCRAGATTIAEVTACGKACIFIPFPHAVDDHQRRNAEALLKGGAGYMLTEHELTAARLAQVIIGLMDDPIRLEAVGAAARNLARLDAAQLIVDEMLKVAQP</sequence>
<name>A0ABN6VY67_9BACT</name>
<comment type="catalytic activity">
    <reaction evidence="10">
        <text>di-trans,octa-cis-undecaprenyl diphospho-N-acetyl-alpha-D-muramoyl-L-alanyl-D-glutamyl-meso-2,6-diaminopimeloyl-D-alanyl-D-alanine + UDP-N-acetyl-alpha-D-glucosamine = di-trans,octa-cis-undecaprenyl diphospho-[N-acetyl-alpha-D-glucosaminyl-(1-&gt;4)]-N-acetyl-alpha-D-muramoyl-L-alanyl-D-glutamyl-meso-2,6-diaminopimeloyl-D-alanyl-D-alanine + UDP + H(+)</text>
        <dbReference type="Rhea" id="RHEA:31227"/>
        <dbReference type="ChEBI" id="CHEBI:15378"/>
        <dbReference type="ChEBI" id="CHEBI:57705"/>
        <dbReference type="ChEBI" id="CHEBI:58223"/>
        <dbReference type="ChEBI" id="CHEBI:61387"/>
        <dbReference type="ChEBI" id="CHEBI:61388"/>
        <dbReference type="EC" id="2.4.1.227"/>
    </reaction>
</comment>
<dbReference type="SUPFAM" id="SSF53756">
    <property type="entry name" value="UDP-Glycosyltransferase/glycogen phosphorylase"/>
    <property type="match status" value="1"/>
</dbReference>
<dbReference type="PANTHER" id="PTHR21015">
    <property type="entry name" value="UDP-N-ACETYLGLUCOSAMINE--N-ACETYLMURAMYL-(PENTAPEPTIDE) PYROPHOSPHORYL-UNDECAPRENOL N-ACETYLGLUCOSAMINE TRANSFERASE 1"/>
    <property type="match status" value="1"/>
</dbReference>
<feature type="binding site" evidence="10">
    <location>
        <position position="248"/>
    </location>
    <ligand>
        <name>UDP-N-acetyl-alpha-D-glucosamine</name>
        <dbReference type="ChEBI" id="CHEBI:57705"/>
    </ligand>
</feature>
<dbReference type="GO" id="GO:0016740">
    <property type="term" value="F:transferase activity"/>
    <property type="evidence" value="ECO:0007669"/>
    <property type="project" value="UniProtKB-KW"/>
</dbReference>
<keyword evidence="5 10" id="KW-0133">Cell shape</keyword>
<dbReference type="RefSeq" id="WP_282000558.1">
    <property type="nucleotide sequence ID" value="NZ_AP027151.1"/>
</dbReference>
<evidence type="ECO:0000256" key="8">
    <source>
        <dbReference type="ARBA" id="ARBA00023306"/>
    </source>
</evidence>
<evidence type="ECO:0000256" key="7">
    <source>
        <dbReference type="ARBA" id="ARBA00023136"/>
    </source>
</evidence>
<dbReference type="HAMAP" id="MF_00033">
    <property type="entry name" value="MurG"/>
    <property type="match status" value="1"/>
</dbReference>
<keyword evidence="3 10" id="KW-0328">Glycosyltransferase</keyword>
<keyword evidence="1 10" id="KW-1003">Cell membrane</keyword>
<evidence type="ECO:0000256" key="2">
    <source>
        <dbReference type="ARBA" id="ARBA00022618"/>
    </source>
</evidence>
<evidence type="ECO:0000256" key="1">
    <source>
        <dbReference type="ARBA" id="ARBA00022475"/>
    </source>
</evidence>
<evidence type="ECO:0000259" key="11">
    <source>
        <dbReference type="Pfam" id="PF03033"/>
    </source>
</evidence>
<keyword evidence="9 10" id="KW-0961">Cell wall biogenesis/degradation</keyword>
<comment type="pathway">
    <text evidence="10">Cell wall biogenesis; peptidoglycan biosynthesis.</text>
</comment>
<comment type="function">
    <text evidence="10">Cell wall formation. Catalyzes the transfer of a GlcNAc subunit on undecaprenyl-pyrophosphoryl-MurNAc-pentapeptide (lipid intermediate I) to form undecaprenyl-pyrophosphoryl-MurNAc-(pentapeptide)GlcNAc (lipid intermediate II).</text>
</comment>
<keyword evidence="8 10" id="KW-0131">Cell cycle</keyword>
<feature type="binding site" evidence="10">
    <location>
        <begin position="10"/>
        <end position="12"/>
    </location>
    <ligand>
        <name>UDP-N-acetyl-alpha-D-glucosamine</name>
        <dbReference type="ChEBI" id="CHEBI:57705"/>
    </ligand>
</feature>
<gene>
    <name evidence="10 13" type="primary">murG</name>
    <name evidence="13" type="ORF">GURASL_33820</name>
</gene>
<feature type="binding site" evidence="10">
    <location>
        <position position="193"/>
    </location>
    <ligand>
        <name>UDP-N-acetyl-alpha-D-glucosamine</name>
        <dbReference type="ChEBI" id="CHEBI:57705"/>
    </ligand>
</feature>